<dbReference type="AlphaFoldDB" id="A0A841JRD3"/>
<dbReference type="InterPro" id="IPR046109">
    <property type="entry name" value="DUF6046"/>
</dbReference>
<sequence>MAQSNSFNIPELFQKVFGITGVRFAIPDANNNIAQTAASTGVFAVGQVVNQELQRLINSNQGSDPFQVQTLPLPVSNITSVLGTPIFEQITLTVPAIVTAGKITSPEKIYTLPDWPLFDITGQRNVVKTPMQGKDGTVKEYISDDDYAITIRGFLINYDSWEYPEQQLQELMQVINAKVAIGITSQVFNLLDIHNIVIERWSFPAVEAYQNMQPFELECTSDQPVELEIKSVKTKKAITPGL</sequence>
<reference evidence="2 3" key="1">
    <citation type="submission" date="2020-08" db="EMBL/GenBank/DDBJ databases">
        <title>Genomic Encyclopedia of Type Strains, Phase IV (KMG-V): Genome sequencing to study the core and pangenomes of soil and plant-associated prokaryotes.</title>
        <authorList>
            <person name="Whitman W."/>
        </authorList>
    </citation>
    <scope>NUCLEOTIDE SEQUENCE [LARGE SCALE GENOMIC DNA]</scope>
    <source>
        <strain evidence="2 3">MP601</strain>
    </source>
</reference>
<evidence type="ECO:0000313" key="2">
    <source>
        <dbReference type="EMBL" id="MBB6131328.1"/>
    </source>
</evidence>
<evidence type="ECO:0000313" key="3">
    <source>
        <dbReference type="Proteomes" id="UP000548326"/>
    </source>
</evidence>
<protein>
    <recommendedName>
        <fullName evidence="1">DUF6046 domain-containing protein</fullName>
    </recommendedName>
</protein>
<gene>
    <name evidence="2" type="ORF">HDF22_005479</name>
</gene>
<dbReference type="RefSeq" id="WP_183589851.1">
    <property type="nucleotide sequence ID" value="NZ_JACHCA010000022.1"/>
</dbReference>
<proteinExistence type="predicted"/>
<name>A0A841JRD3_9SPHI</name>
<organism evidence="2 3">
    <name type="scientific">Mucilaginibacter lappiensis</name>
    <dbReference type="NCBI Taxonomy" id="354630"/>
    <lineage>
        <taxon>Bacteria</taxon>
        <taxon>Pseudomonadati</taxon>
        <taxon>Bacteroidota</taxon>
        <taxon>Sphingobacteriia</taxon>
        <taxon>Sphingobacteriales</taxon>
        <taxon>Sphingobacteriaceae</taxon>
        <taxon>Mucilaginibacter</taxon>
    </lineage>
</organism>
<accession>A0A841JRD3</accession>
<comment type="caution">
    <text evidence="2">The sequence shown here is derived from an EMBL/GenBank/DDBJ whole genome shotgun (WGS) entry which is preliminary data.</text>
</comment>
<feature type="domain" description="DUF6046" evidence="1">
    <location>
        <begin position="112"/>
        <end position="230"/>
    </location>
</feature>
<evidence type="ECO:0000259" key="1">
    <source>
        <dbReference type="Pfam" id="PF19512"/>
    </source>
</evidence>
<dbReference type="Proteomes" id="UP000548326">
    <property type="component" value="Unassembled WGS sequence"/>
</dbReference>
<dbReference type="EMBL" id="JACHCA010000022">
    <property type="protein sequence ID" value="MBB6131328.1"/>
    <property type="molecule type" value="Genomic_DNA"/>
</dbReference>
<dbReference type="Pfam" id="PF19512">
    <property type="entry name" value="DUF6046"/>
    <property type="match status" value="1"/>
</dbReference>